<dbReference type="PANTHER" id="PTHR41773:SF1">
    <property type="entry name" value="RELA_SPOT DOMAIN-CONTAINING PROTEIN"/>
    <property type="match status" value="1"/>
</dbReference>
<evidence type="ECO:0000256" key="1">
    <source>
        <dbReference type="SAM" id="Coils"/>
    </source>
</evidence>
<feature type="domain" description="RelA/SpoT" evidence="2">
    <location>
        <begin position="64"/>
        <end position="205"/>
    </location>
</feature>
<dbReference type="InterPro" id="IPR007685">
    <property type="entry name" value="RelA_SpoT"/>
</dbReference>
<evidence type="ECO:0000259" key="2">
    <source>
        <dbReference type="SMART" id="SM00954"/>
    </source>
</evidence>
<dbReference type="PANTHER" id="PTHR41773">
    <property type="entry name" value="GTP PYROPHOSPHATASE-RELATED"/>
    <property type="match status" value="1"/>
</dbReference>
<dbReference type="RefSeq" id="WP_013687861.1">
    <property type="nucleotide sequence ID" value="NC_015321.1"/>
</dbReference>
<dbReference type="InterPro" id="IPR043519">
    <property type="entry name" value="NT_sf"/>
</dbReference>
<gene>
    <name evidence="3" type="ordered locus">Fluta_3120</name>
</gene>
<dbReference type="SUPFAM" id="SSF81301">
    <property type="entry name" value="Nucleotidyltransferase"/>
    <property type="match status" value="1"/>
</dbReference>
<organism evidence="3 4">
    <name type="scientific">Fluviicola taffensis (strain DSM 16823 / NCIMB 13979 / RW262)</name>
    <dbReference type="NCBI Taxonomy" id="755732"/>
    <lineage>
        <taxon>Bacteria</taxon>
        <taxon>Pseudomonadati</taxon>
        <taxon>Bacteroidota</taxon>
        <taxon>Flavobacteriia</taxon>
        <taxon>Flavobacteriales</taxon>
        <taxon>Crocinitomicaceae</taxon>
        <taxon>Fluviicola</taxon>
    </lineage>
</organism>
<dbReference type="CDD" id="cd05399">
    <property type="entry name" value="NT_Rel-Spo_like"/>
    <property type="match status" value="1"/>
</dbReference>
<dbReference type="eggNOG" id="COG2357">
    <property type="taxonomic scope" value="Bacteria"/>
</dbReference>
<dbReference type="Pfam" id="PF04607">
    <property type="entry name" value="RelA_SpoT"/>
    <property type="match status" value="1"/>
</dbReference>
<reference evidence="4" key="2">
    <citation type="submission" date="2011-02" db="EMBL/GenBank/DDBJ databases">
        <title>The complete genome of Fluviicola taffensis DSM 16823.</title>
        <authorList>
            <consortium name="US DOE Joint Genome Institute (JGI-PGF)"/>
            <person name="Lucas S."/>
            <person name="Copeland A."/>
            <person name="Lapidus A."/>
            <person name="Bruce D."/>
            <person name="Goodwin L."/>
            <person name="Pitluck S."/>
            <person name="Kyrpides N."/>
            <person name="Mavromatis K."/>
            <person name="Ivanova N."/>
            <person name="Mikhailova N."/>
            <person name="Pagani I."/>
            <person name="Chertkov O."/>
            <person name="Detter J.C."/>
            <person name="Han C."/>
            <person name="Tapia R."/>
            <person name="Land M."/>
            <person name="Hauser L."/>
            <person name="Markowitz V."/>
            <person name="Cheng J.-F."/>
            <person name="Hugenholtz P."/>
            <person name="Woyke T."/>
            <person name="Wu D."/>
            <person name="Tindall B."/>
            <person name="Pomrenke H.G."/>
            <person name="Brambilla E."/>
            <person name="Klenk H.-P."/>
            <person name="Eisen J.A."/>
        </authorList>
    </citation>
    <scope>NUCLEOTIDE SEQUENCE [LARGE SCALE GENOMIC DNA]</scope>
    <source>
        <strain evidence="4">DSM 16823 / RW262 / RW262</strain>
    </source>
</reference>
<dbReference type="KEGG" id="fte:Fluta_3120"/>
<sequence length="345" mass="40900">MIAKKEFLEKYNISDSEFKKSGAIWPELEAIYNHFDSIRHDFEPTARDIAERLLKVKSVHSVRYRIKESEHLIEKIIRKKLEDKKRVFTIENYVSEISDIIGVRALHLFKDDWNYIDSYIISTWKTKETPTANVRNGDSEELIKIYQDKKYEIKEHKYGYRSVHYILESSPTKQSFVAELQIRTIFEEAWSEIDHTIRYPYDLENPILKEYLLMFNRLAGNADEMGTYIKFLQSELQNKERKFEEELKEREQIIDDLKSKIETLEIDKKLKKELGSSIDHLIASNKSVLNDIAIINNDTFITNSFTHVFSKKDKTCITCFKKFSGSDFVFQCEECQKKSRQIIIK</sequence>
<accession>F2IKG8</accession>
<reference evidence="3 4" key="1">
    <citation type="journal article" date="2011" name="Stand. Genomic Sci.">
        <title>Complete genome sequence of the gliding freshwater bacterium Fluviicola taffensis type strain (RW262).</title>
        <authorList>
            <person name="Woyke T."/>
            <person name="Chertkov O."/>
            <person name="Lapidus A."/>
            <person name="Nolan M."/>
            <person name="Lucas S."/>
            <person name="Del Rio T.G."/>
            <person name="Tice H."/>
            <person name="Cheng J.F."/>
            <person name="Tapia R."/>
            <person name="Han C."/>
            <person name="Goodwin L."/>
            <person name="Pitluck S."/>
            <person name="Liolios K."/>
            <person name="Pagani I."/>
            <person name="Ivanova N."/>
            <person name="Huntemann M."/>
            <person name="Mavromatis K."/>
            <person name="Mikhailova N."/>
            <person name="Pati A."/>
            <person name="Chen A."/>
            <person name="Palaniappan K."/>
            <person name="Land M."/>
            <person name="Hauser L."/>
            <person name="Brambilla E.M."/>
            <person name="Rohde M."/>
            <person name="Mwirichia R."/>
            <person name="Sikorski J."/>
            <person name="Tindall B.J."/>
            <person name="Goker M."/>
            <person name="Bristow J."/>
            <person name="Eisen J.A."/>
            <person name="Markowitz V."/>
            <person name="Hugenholtz P."/>
            <person name="Klenk H.P."/>
            <person name="Kyrpides N.C."/>
        </authorList>
    </citation>
    <scope>NUCLEOTIDE SEQUENCE [LARGE SCALE GENOMIC DNA]</scope>
    <source>
        <strain evidence="4">DSM 16823 / RW262 / RW262</strain>
    </source>
</reference>
<dbReference type="STRING" id="755732.Fluta_3120"/>
<dbReference type="EMBL" id="CP002542">
    <property type="protein sequence ID" value="AEA45094.1"/>
    <property type="molecule type" value="Genomic_DNA"/>
</dbReference>
<dbReference type="SMART" id="SM00954">
    <property type="entry name" value="RelA_SpoT"/>
    <property type="match status" value="1"/>
</dbReference>
<dbReference type="Gene3D" id="3.30.460.10">
    <property type="entry name" value="Beta Polymerase, domain 2"/>
    <property type="match status" value="1"/>
</dbReference>
<dbReference type="AlphaFoldDB" id="F2IKG8"/>
<dbReference type="OrthoDB" id="9801824at2"/>
<name>F2IKG8_FLUTR</name>
<evidence type="ECO:0000313" key="4">
    <source>
        <dbReference type="Proteomes" id="UP000007463"/>
    </source>
</evidence>
<protein>
    <submittedName>
        <fullName evidence="3">RelA/SpoT domain protein</fullName>
    </submittedName>
</protein>
<feature type="coiled-coil region" evidence="1">
    <location>
        <begin position="229"/>
        <end position="274"/>
    </location>
</feature>
<dbReference type="HOGENOM" id="CLU_049162_0_0_10"/>
<proteinExistence type="predicted"/>
<keyword evidence="1" id="KW-0175">Coiled coil</keyword>
<dbReference type="Proteomes" id="UP000007463">
    <property type="component" value="Chromosome"/>
</dbReference>
<evidence type="ECO:0000313" key="3">
    <source>
        <dbReference type="EMBL" id="AEA45094.1"/>
    </source>
</evidence>
<dbReference type="GO" id="GO:0015969">
    <property type="term" value="P:guanosine tetraphosphate metabolic process"/>
    <property type="evidence" value="ECO:0007669"/>
    <property type="project" value="InterPro"/>
</dbReference>
<keyword evidence="4" id="KW-1185">Reference proteome</keyword>